<protein>
    <submittedName>
        <fullName evidence="1">Uncharacterized protein</fullName>
    </submittedName>
</protein>
<dbReference type="Proteomes" id="UP000000768">
    <property type="component" value="Chromosome 2"/>
</dbReference>
<sequence length="105" mass="11206">MPLPRLGRRATAATVVGRSLVVLASRTTHLGVFQLSIKASPHHTIFCCGGRSRHLLVQMRSTASHNGTAPYIHQSTPGAGNHNGLALGEPDSSTELLFSLIHGFR</sequence>
<dbReference type="AlphaFoldDB" id="A0A1B6QCM2"/>
<reference evidence="2" key="2">
    <citation type="journal article" date="2018" name="Plant J.">
        <title>The Sorghum bicolor reference genome: improved assembly, gene annotations, a transcriptome atlas, and signatures of genome organization.</title>
        <authorList>
            <person name="McCormick R.F."/>
            <person name="Truong S.K."/>
            <person name="Sreedasyam A."/>
            <person name="Jenkins J."/>
            <person name="Shu S."/>
            <person name="Sims D."/>
            <person name="Kennedy M."/>
            <person name="Amirebrahimi M."/>
            <person name="Weers B.D."/>
            <person name="McKinley B."/>
            <person name="Mattison A."/>
            <person name="Morishige D.T."/>
            <person name="Grimwood J."/>
            <person name="Schmutz J."/>
            <person name="Mullet J.E."/>
        </authorList>
    </citation>
    <scope>NUCLEOTIDE SEQUENCE [LARGE SCALE GENOMIC DNA]</scope>
    <source>
        <strain evidence="2">cv. BTx623</strain>
    </source>
</reference>
<accession>A0A1B6QCM2</accession>
<dbReference type="OMA" id="HHTIFCC"/>
<dbReference type="EMBL" id="CM000761">
    <property type="protein sequence ID" value="KXG35651.1"/>
    <property type="molecule type" value="Genomic_DNA"/>
</dbReference>
<proteinExistence type="predicted"/>
<evidence type="ECO:0000313" key="2">
    <source>
        <dbReference type="Proteomes" id="UP000000768"/>
    </source>
</evidence>
<organism evidence="1 2">
    <name type="scientific">Sorghum bicolor</name>
    <name type="common">Sorghum</name>
    <name type="synonym">Sorghum vulgare</name>
    <dbReference type="NCBI Taxonomy" id="4558"/>
    <lineage>
        <taxon>Eukaryota</taxon>
        <taxon>Viridiplantae</taxon>
        <taxon>Streptophyta</taxon>
        <taxon>Embryophyta</taxon>
        <taxon>Tracheophyta</taxon>
        <taxon>Spermatophyta</taxon>
        <taxon>Magnoliopsida</taxon>
        <taxon>Liliopsida</taxon>
        <taxon>Poales</taxon>
        <taxon>Poaceae</taxon>
        <taxon>PACMAD clade</taxon>
        <taxon>Panicoideae</taxon>
        <taxon>Andropogonodae</taxon>
        <taxon>Andropogoneae</taxon>
        <taxon>Sorghinae</taxon>
        <taxon>Sorghum</taxon>
    </lineage>
</organism>
<reference evidence="1 2" key="1">
    <citation type="journal article" date="2009" name="Nature">
        <title>The Sorghum bicolor genome and the diversification of grasses.</title>
        <authorList>
            <person name="Paterson A.H."/>
            <person name="Bowers J.E."/>
            <person name="Bruggmann R."/>
            <person name="Dubchak I."/>
            <person name="Grimwood J."/>
            <person name="Gundlach H."/>
            <person name="Haberer G."/>
            <person name="Hellsten U."/>
            <person name="Mitros T."/>
            <person name="Poliakov A."/>
            <person name="Schmutz J."/>
            <person name="Spannagl M."/>
            <person name="Tang H."/>
            <person name="Wang X."/>
            <person name="Wicker T."/>
            <person name="Bharti A.K."/>
            <person name="Chapman J."/>
            <person name="Feltus F.A."/>
            <person name="Gowik U."/>
            <person name="Grigoriev I.V."/>
            <person name="Lyons E."/>
            <person name="Maher C.A."/>
            <person name="Martis M."/>
            <person name="Narechania A."/>
            <person name="Otillar R.P."/>
            <person name="Penning B.W."/>
            <person name="Salamov A.A."/>
            <person name="Wang Y."/>
            <person name="Zhang L."/>
            <person name="Carpita N.C."/>
            <person name="Freeling M."/>
            <person name="Gingle A.R."/>
            <person name="Hash C.T."/>
            <person name="Keller B."/>
            <person name="Klein P."/>
            <person name="Kresovich S."/>
            <person name="McCann M.C."/>
            <person name="Ming R."/>
            <person name="Peterson D.G."/>
            <person name="Mehboob-ur-Rahman"/>
            <person name="Ware D."/>
            <person name="Westhoff P."/>
            <person name="Mayer K.F."/>
            <person name="Messing J."/>
            <person name="Rokhsar D.S."/>
        </authorList>
    </citation>
    <scope>NUCLEOTIDE SEQUENCE [LARGE SCALE GENOMIC DNA]</scope>
    <source>
        <strain evidence="2">cv. BTx623</strain>
    </source>
</reference>
<evidence type="ECO:0000313" key="1">
    <source>
        <dbReference type="EMBL" id="KXG35651.1"/>
    </source>
</evidence>
<keyword evidence="2" id="KW-1185">Reference proteome</keyword>
<dbReference type="Gramene" id="KXG35651">
    <property type="protein sequence ID" value="KXG35651"/>
    <property type="gene ID" value="SORBI_3002G205700"/>
</dbReference>
<gene>
    <name evidence="1" type="ORF">SORBI_3002G205700</name>
</gene>
<dbReference type="InParanoid" id="A0A1B6QCM2"/>
<name>A0A1B6QCM2_SORBI</name>